<reference evidence="2" key="1">
    <citation type="submission" date="2020-11" db="EMBL/GenBank/DDBJ databases">
        <authorList>
            <consortium name="DOE Joint Genome Institute"/>
            <person name="Ahrendt S."/>
            <person name="Riley R."/>
            <person name="Andreopoulos W."/>
            <person name="Labutti K."/>
            <person name="Pangilinan J."/>
            <person name="Ruiz-Duenas F.J."/>
            <person name="Barrasa J.M."/>
            <person name="Sanchez-Garcia M."/>
            <person name="Camarero S."/>
            <person name="Miyauchi S."/>
            <person name="Serrano A."/>
            <person name="Linde D."/>
            <person name="Babiker R."/>
            <person name="Drula E."/>
            <person name="Ayuso-Fernandez I."/>
            <person name="Pacheco R."/>
            <person name="Padilla G."/>
            <person name="Ferreira P."/>
            <person name="Barriuso J."/>
            <person name="Kellner H."/>
            <person name="Castanera R."/>
            <person name="Alfaro M."/>
            <person name="Ramirez L."/>
            <person name="Pisabarro A.G."/>
            <person name="Kuo A."/>
            <person name="Tritt A."/>
            <person name="Lipzen A."/>
            <person name="He G."/>
            <person name="Yan M."/>
            <person name="Ng V."/>
            <person name="Cullen D."/>
            <person name="Martin F."/>
            <person name="Rosso M.-N."/>
            <person name="Henrissat B."/>
            <person name="Hibbett D."/>
            <person name="Martinez A.T."/>
            <person name="Grigoriev I.V."/>
        </authorList>
    </citation>
    <scope>NUCLEOTIDE SEQUENCE</scope>
    <source>
        <strain evidence="2">CBS 247.69</strain>
    </source>
</reference>
<accession>A0A9P5XQ62</accession>
<comment type="caution">
    <text evidence="2">The sequence shown here is derived from an EMBL/GenBank/DDBJ whole genome shotgun (WGS) entry which is preliminary data.</text>
</comment>
<keyword evidence="1" id="KW-0472">Membrane</keyword>
<dbReference type="AlphaFoldDB" id="A0A9P5XQ62"/>
<dbReference type="EMBL" id="MU150624">
    <property type="protein sequence ID" value="KAF9455538.1"/>
    <property type="molecule type" value="Genomic_DNA"/>
</dbReference>
<keyword evidence="1" id="KW-1133">Transmembrane helix</keyword>
<proteinExistence type="predicted"/>
<protein>
    <submittedName>
        <fullName evidence="2">Uncharacterized protein</fullName>
    </submittedName>
</protein>
<feature type="transmembrane region" description="Helical" evidence="1">
    <location>
        <begin position="20"/>
        <end position="39"/>
    </location>
</feature>
<keyword evidence="3" id="KW-1185">Reference proteome</keyword>
<gene>
    <name evidence="2" type="ORF">BDZ94DRAFT_662643</name>
</gene>
<evidence type="ECO:0000313" key="2">
    <source>
        <dbReference type="EMBL" id="KAF9455538.1"/>
    </source>
</evidence>
<name>A0A9P5XQ62_9AGAR</name>
<organism evidence="2 3">
    <name type="scientific">Collybia nuda</name>
    <dbReference type="NCBI Taxonomy" id="64659"/>
    <lineage>
        <taxon>Eukaryota</taxon>
        <taxon>Fungi</taxon>
        <taxon>Dikarya</taxon>
        <taxon>Basidiomycota</taxon>
        <taxon>Agaricomycotina</taxon>
        <taxon>Agaricomycetes</taxon>
        <taxon>Agaricomycetidae</taxon>
        <taxon>Agaricales</taxon>
        <taxon>Tricholomatineae</taxon>
        <taxon>Clitocybaceae</taxon>
        <taxon>Collybia</taxon>
    </lineage>
</organism>
<dbReference type="Proteomes" id="UP000807353">
    <property type="component" value="Unassembled WGS sequence"/>
</dbReference>
<evidence type="ECO:0000256" key="1">
    <source>
        <dbReference type="SAM" id="Phobius"/>
    </source>
</evidence>
<keyword evidence="1" id="KW-0812">Transmembrane</keyword>
<sequence>MNFVRGPHASVLTLGSDPTQLILVIPGIYTAIIPPFSMWRNIRYHDFNPGFILIKYISESHFNLRLPNDISRAHKG</sequence>
<evidence type="ECO:0000313" key="3">
    <source>
        <dbReference type="Proteomes" id="UP000807353"/>
    </source>
</evidence>